<dbReference type="RefSeq" id="WP_018324835.1">
    <property type="nucleotide sequence ID" value="NZ_JACHBK010000003.1"/>
</dbReference>
<protein>
    <recommendedName>
        <fullName evidence="3">Spermidine export protein MdtJ</fullName>
    </recommendedName>
</protein>
<evidence type="ECO:0000256" key="2">
    <source>
        <dbReference type="ARBA" id="ARBA00011358"/>
    </source>
</evidence>
<evidence type="ECO:0000256" key="10">
    <source>
        <dbReference type="SAM" id="Phobius"/>
    </source>
</evidence>
<evidence type="ECO:0000313" key="11">
    <source>
        <dbReference type="EMBL" id="MBB5534597.1"/>
    </source>
</evidence>
<dbReference type="GO" id="GO:1903711">
    <property type="term" value="P:spermidine transmembrane transport"/>
    <property type="evidence" value="ECO:0007669"/>
    <property type="project" value="TreeGrafter"/>
</dbReference>
<accession>A0A7W8U9Y4</accession>
<dbReference type="InterPro" id="IPR045324">
    <property type="entry name" value="Small_multidrug_res"/>
</dbReference>
<evidence type="ECO:0000256" key="4">
    <source>
        <dbReference type="ARBA" id="ARBA00022475"/>
    </source>
</evidence>
<dbReference type="GO" id="GO:0015297">
    <property type="term" value="F:antiporter activity"/>
    <property type="evidence" value="ECO:0007669"/>
    <property type="project" value="TreeGrafter"/>
</dbReference>
<evidence type="ECO:0000256" key="9">
    <source>
        <dbReference type="RuleBase" id="RU003942"/>
    </source>
</evidence>
<reference evidence="11 12" key="1">
    <citation type="submission" date="2020-08" db="EMBL/GenBank/DDBJ databases">
        <title>Genomic Encyclopedia of Type Strains, Phase IV (KMG-V): Genome sequencing to study the core and pangenomes of soil and plant-associated prokaryotes.</title>
        <authorList>
            <person name="Whitman W."/>
        </authorList>
    </citation>
    <scope>NUCLEOTIDE SEQUENCE [LARGE SCALE GENOMIC DNA]</scope>
    <source>
        <strain evidence="11 12">SEMIA 4084</strain>
    </source>
</reference>
<comment type="subunit">
    <text evidence="2">Forms a complex with MdtI.</text>
</comment>
<dbReference type="EMBL" id="JACHBK010000003">
    <property type="protein sequence ID" value="MBB5534597.1"/>
    <property type="molecule type" value="Genomic_DNA"/>
</dbReference>
<dbReference type="GO" id="GO:0015220">
    <property type="term" value="F:choline transmembrane transporter activity"/>
    <property type="evidence" value="ECO:0007669"/>
    <property type="project" value="TreeGrafter"/>
</dbReference>
<evidence type="ECO:0000256" key="8">
    <source>
        <dbReference type="ARBA" id="ARBA00023136"/>
    </source>
</evidence>
<dbReference type="AlphaFoldDB" id="A0A7W8U9Y4"/>
<feature type="transmembrane region" description="Helical" evidence="10">
    <location>
        <begin position="34"/>
        <end position="52"/>
    </location>
</feature>
<keyword evidence="6 9" id="KW-0812">Transmembrane</keyword>
<dbReference type="Proteomes" id="UP000585507">
    <property type="component" value="Unassembled WGS sequence"/>
</dbReference>
<comment type="similarity">
    <text evidence="9">Belongs to the drug/metabolite transporter (DMT) superfamily. Small multidrug resistance (SMR) (TC 2.A.7.1) family.</text>
</comment>
<proteinExistence type="inferred from homology"/>
<name>A0A7W8U9Y4_9HYPH</name>
<evidence type="ECO:0000313" key="12">
    <source>
        <dbReference type="Proteomes" id="UP000585507"/>
    </source>
</evidence>
<dbReference type="GO" id="GO:0005886">
    <property type="term" value="C:plasma membrane"/>
    <property type="evidence" value="ECO:0007669"/>
    <property type="project" value="UniProtKB-SubCell"/>
</dbReference>
<sequence length="120" mass="12667">MRLAWVFLALAIATEVIGLTVMKAASSSGGAWGYAVMYASIALSYVFLAKAVKTISVGVAYAIWEGSGIALITLVSVFVFNHVLSNQEMIGLLMAVGGIVLVNAGEVHDEEDMEVADDRV</sequence>
<evidence type="ECO:0000256" key="7">
    <source>
        <dbReference type="ARBA" id="ARBA00022989"/>
    </source>
</evidence>
<dbReference type="Gene3D" id="1.10.3730.20">
    <property type="match status" value="1"/>
</dbReference>
<dbReference type="SUPFAM" id="SSF103481">
    <property type="entry name" value="Multidrug resistance efflux transporter EmrE"/>
    <property type="match status" value="1"/>
</dbReference>
<comment type="subcellular location">
    <subcellularLocation>
        <location evidence="1">Cell inner membrane</location>
        <topology evidence="1">Multi-pass membrane protein</topology>
    </subcellularLocation>
    <subcellularLocation>
        <location evidence="9">Cell membrane</location>
        <topology evidence="9">Multi-pass membrane protein</topology>
    </subcellularLocation>
</comment>
<evidence type="ECO:0000256" key="5">
    <source>
        <dbReference type="ARBA" id="ARBA00022519"/>
    </source>
</evidence>
<keyword evidence="8 10" id="KW-0472">Membrane</keyword>
<feature type="transmembrane region" description="Helical" evidence="10">
    <location>
        <begin position="59"/>
        <end position="83"/>
    </location>
</feature>
<evidence type="ECO:0000256" key="6">
    <source>
        <dbReference type="ARBA" id="ARBA00022692"/>
    </source>
</evidence>
<dbReference type="PANTHER" id="PTHR30561:SF2">
    <property type="entry name" value="SPERMIDINE EXPORT PROTEIN MDTJ"/>
    <property type="match status" value="1"/>
</dbReference>
<dbReference type="GO" id="GO:0015199">
    <property type="term" value="F:amino-acid betaine transmembrane transporter activity"/>
    <property type="evidence" value="ECO:0007669"/>
    <property type="project" value="TreeGrafter"/>
</dbReference>
<evidence type="ECO:0000256" key="1">
    <source>
        <dbReference type="ARBA" id="ARBA00004429"/>
    </source>
</evidence>
<keyword evidence="5" id="KW-0997">Cell inner membrane</keyword>
<evidence type="ECO:0000256" key="3">
    <source>
        <dbReference type="ARBA" id="ARBA00021112"/>
    </source>
</evidence>
<dbReference type="GO" id="GO:0031460">
    <property type="term" value="P:glycine betaine transport"/>
    <property type="evidence" value="ECO:0007669"/>
    <property type="project" value="TreeGrafter"/>
</dbReference>
<keyword evidence="7 10" id="KW-1133">Transmembrane helix</keyword>
<dbReference type="InterPro" id="IPR000390">
    <property type="entry name" value="Small_drug/metabolite_transptr"/>
</dbReference>
<gene>
    <name evidence="11" type="ORF">GGD55_001280</name>
</gene>
<organism evidence="11 12">
    <name type="scientific">Rhizobium giardinii</name>
    <dbReference type="NCBI Taxonomy" id="56731"/>
    <lineage>
        <taxon>Bacteria</taxon>
        <taxon>Pseudomonadati</taxon>
        <taxon>Pseudomonadota</taxon>
        <taxon>Alphaproteobacteria</taxon>
        <taxon>Hyphomicrobiales</taxon>
        <taxon>Rhizobiaceae</taxon>
        <taxon>Rhizobium/Agrobacterium group</taxon>
        <taxon>Rhizobium</taxon>
    </lineage>
</organism>
<comment type="caution">
    <text evidence="11">The sequence shown here is derived from an EMBL/GenBank/DDBJ whole genome shotgun (WGS) entry which is preliminary data.</text>
</comment>
<keyword evidence="12" id="KW-1185">Reference proteome</keyword>
<dbReference type="InterPro" id="IPR037185">
    <property type="entry name" value="EmrE-like"/>
</dbReference>
<dbReference type="Pfam" id="PF00893">
    <property type="entry name" value="Multi_Drug_Res"/>
    <property type="match status" value="1"/>
</dbReference>
<dbReference type="PANTHER" id="PTHR30561">
    <property type="entry name" value="SMR FAMILY PROTON-DEPENDENT DRUG EFFLUX TRANSPORTER SUGE"/>
    <property type="match status" value="1"/>
</dbReference>
<keyword evidence="4" id="KW-1003">Cell membrane</keyword>